<dbReference type="Proteomes" id="UP000887228">
    <property type="component" value="Unassembled WGS sequence"/>
</dbReference>
<evidence type="ECO:0000313" key="5">
    <source>
        <dbReference type="Proteomes" id="UP000887212"/>
    </source>
</evidence>
<sequence length="286" mass="33169">MAFISYAQNFEDVMLWRALKLFGPGRYIDVGANHPSQDSVTKAFYDRGWRGINIEPVEHYYAALCEARPDEINLCVAVAPQAGELTFYENRDTGLSTLSEEMREIQQGFGIQFEPRIVETRRLDSICMEHMPEDAPFHFLKIDVEGFEREVLESMDFNRWRPWIIILESAFDKQPDWEDLLTAADYLYAYCDGINRYFVAKEQSKLLDPLSLVPCVLDEFQLCPGHRLSSPQEDTQILHQAVAEAVERAERAERQLATLQASRSWQIVRRFAELKHRLARYLPARG</sequence>
<evidence type="ECO:0000313" key="6">
    <source>
        <dbReference type="Proteomes" id="UP000887228"/>
    </source>
</evidence>
<dbReference type="InterPro" id="IPR029063">
    <property type="entry name" value="SAM-dependent_MTases_sf"/>
</dbReference>
<name>A0AA37CGJ0_AQUAC</name>
<keyword evidence="1" id="KW-0175">Coiled coil</keyword>
<dbReference type="RefSeq" id="WP_203789807.1">
    <property type="nucleotide sequence ID" value="NZ_AP024354.1"/>
</dbReference>
<dbReference type="Pfam" id="PF05050">
    <property type="entry name" value="Methyltransf_21"/>
    <property type="match status" value="1"/>
</dbReference>
<accession>A0AA37CGJ0</accession>
<feature type="domain" description="Methyltransferase FkbM" evidence="2">
    <location>
        <begin position="29"/>
        <end position="187"/>
    </location>
</feature>
<organism evidence="3 5">
    <name type="scientific">Aquipseudomonas alcaligenes</name>
    <name type="common">Pseudomonas alcaligenes</name>
    <dbReference type="NCBI Taxonomy" id="43263"/>
    <lineage>
        <taxon>Bacteria</taxon>
        <taxon>Pseudomonadati</taxon>
        <taxon>Pseudomonadota</taxon>
        <taxon>Gammaproteobacteria</taxon>
        <taxon>Pseudomonadales</taxon>
        <taxon>Pseudomonadaceae</taxon>
        <taxon>Aquipseudomonas</taxon>
    </lineage>
</organism>
<dbReference type="SUPFAM" id="SSF53335">
    <property type="entry name" value="S-adenosyl-L-methionine-dependent methyltransferases"/>
    <property type="match status" value="1"/>
</dbReference>
<evidence type="ECO:0000313" key="3">
    <source>
        <dbReference type="EMBL" id="GIZ89753.1"/>
    </source>
</evidence>
<dbReference type="InterPro" id="IPR006342">
    <property type="entry name" value="FkbM_mtfrase"/>
</dbReference>
<evidence type="ECO:0000313" key="4">
    <source>
        <dbReference type="EMBL" id="GIZ94236.1"/>
    </source>
</evidence>
<comment type="caution">
    <text evidence="3">The sequence shown here is derived from an EMBL/GenBank/DDBJ whole genome shotgun (WGS) entry which is preliminary data.</text>
</comment>
<evidence type="ECO:0000259" key="2">
    <source>
        <dbReference type="Pfam" id="PF05050"/>
    </source>
</evidence>
<dbReference type="Proteomes" id="UP000887212">
    <property type="component" value="Unassembled WGS sequence"/>
</dbReference>
<proteinExistence type="predicted"/>
<dbReference type="NCBIfam" id="TIGR01444">
    <property type="entry name" value="fkbM_fam"/>
    <property type="match status" value="1"/>
</dbReference>
<dbReference type="Gene3D" id="3.40.50.150">
    <property type="entry name" value="Vaccinia Virus protein VP39"/>
    <property type="match status" value="1"/>
</dbReference>
<gene>
    <name evidence="3" type="ORF">KAM435_30800</name>
    <name evidence="4" type="ORF">KAM436_32040</name>
</gene>
<dbReference type="EMBL" id="BPMS01000015">
    <property type="protein sequence ID" value="GIZ89753.1"/>
    <property type="molecule type" value="Genomic_DNA"/>
</dbReference>
<reference evidence="3 6" key="1">
    <citation type="submission" date="2021-07" db="EMBL/GenBank/DDBJ databases">
        <title>Whole genome sequencing of carbapenem-resistant Pseudomonas spp. isolated in Japan.</title>
        <authorList>
            <person name="Suzuki M."/>
            <person name="Maehana S."/>
            <person name="Kitasato H."/>
        </authorList>
    </citation>
    <scope>NUCLEOTIDE SEQUENCE</scope>
    <source>
        <strain evidence="3">KAM435</strain>
        <strain evidence="4 6">KAM436</strain>
    </source>
</reference>
<dbReference type="EMBL" id="BPMT01000015">
    <property type="protein sequence ID" value="GIZ94236.1"/>
    <property type="molecule type" value="Genomic_DNA"/>
</dbReference>
<evidence type="ECO:0000256" key="1">
    <source>
        <dbReference type="SAM" id="Coils"/>
    </source>
</evidence>
<dbReference type="AlphaFoldDB" id="A0AA37CGJ0"/>
<protein>
    <recommendedName>
        <fullName evidence="2">Methyltransferase FkbM domain-containing protein</fullName>
    </recommendedName>
</protein>
<feature type="coiled-coil region" evidence="1">
    <location>
        <begin position="235"/>
        <end position="262"/>
    </location>
</feature>